<evidence type="ECO:0008006" key="4">
    <source>
        <dbReference type="Google" id="ProtNLM"/>
    </source>
</evidence>
<evidence type="ECO:0000313" key="3">
    <source>
        <dbReference type="Proteomes" id="UP000663581"/>
    </source>
</evidence>
<accession>A0A873WE14</accession>
<gene>
    <name evidence="2" type="ORF">CPT_Shaeky_022</name>
</gene>
<dbReference type="InterPro" id="IPR058005">
    <property type="entry name" value="Repressor_C"/>
</dbReference>
<keyword evidence="3" id="KW-1185">Reference proteome</keyword>
<reference evidence="2" key="1">
    <citation type="submission" date="2020-07" db="EMBL/GenBank/DDBJ databases">
        <title>Complete genome sequence of Streptomyces phage Shaeky.</title>
        <authorList>
            <person name="Shodrock S.L."/>
            <person name="Higbee T."/>
            <person name="Clark J.D."/>
            <person name="Hernandez I."/>
            <person name="Liu M."/>
            <person name="Burrowes B."/>
        </authorList>
    </citation>
    <scope>NUCLEOTIDE SEQUENCE</scope>
</reference>
<feature type="region of interest" description="Disordered" evidence="1">
    <location>
        <begin position="328"/>
        <end position="377"/>
    </location>
</feature>
<protein>
    <recommendedName>
        <fullName evidence="4">Immunity repressor</fullName>
    </recommendedName>
</protein>
<evidence type="ECO:0000313" key="2">
    <source>
        <dbReference type="EMBL" id="QPB09709.1"/>
    </source>
</evidence>
<dbReference type="Proteomes" id="UP000663581">
    <property type="component" value="Segment"/>
</dbReference>
<name>A0A873WE14_9CAUD</name>
<dbReference type="EMBL" id="MT701595">
    <property type="protein sequence ID" value="QPB09709.1"/>
    <property type="molecule type" value="Genomic_DNA"/>
</dbReference>
<proteinExistence type="predicted"/>
<organism evidence="2 3">
    <name type="scientific">Streptomyces phage Shaeky</name>
    <dbReference type="NCBI Taxonomy" id="2767586"/>
    <lineage>
        <taxon>Viruses</taxon>
        <taxon>Duplodnaviria</taxon>
        <taxon>Heunggongvirae</taxon>
        <taxon>Uroviricota</taxon>
        <taxon>Caudoviricetes</taxon>
        <taxon>Colingsworthviridae</taxon>
        <taxon>Shaekyvirus</taxon>
        <taxon>Shaekyvirus shaeky</taxon>
    </lineage>
</organism>
<dbReference type="Pfam" id="PF25746">
    <property type="entry name" value="Phage_Repressor_c"/>
    <property type="match status" value="1"/>
</dbReference>
<sequence>MAAKLKVQDVLSEGKRVGLVGNGKTPHILRADTPTPAAQCNGKAATEADNLPGELNICANCAKVNDKITELDNKESETMAENTETETPKTDAEILAEVTRDVEAAIEALSKLTKADGDKITATQAQANAELLKVSANKRAPLSMQLKAAVAEAKGRTTTTAVAVRAETTDVTTIEGYAEIVDHTAEKMAEGIRAEVSAQETARTLAEAILDARLRVFDKKGRPDLKGTRQASKDLTNEIKGRAAKKLVDSGYASTIADTDDLMDSLQAKITYQMSAVLPEFVRALDDSPEQFAELFPMYADKVTEDTPASEVIFKEYNINKESFAERAARKRREKTLTSGNGSAGELESGEGAEGAEGETAEGAATESKGQFDKDKERLSKIGKDLVSVVDHAKEYTDEQRETLRKELTDALTAITDALTKLS</sequence>
<feature type="compositionally biased region" description="Acidic residues" evidence="1">
    <location>
        <begin position="348"/>
        <end position="360"/>
    </location>
</feature>
<evidence type="ECO:0000256" key="1">
    <source>
        <dbReference type="SAM" id="MobiDB-lite"/>
    </source>
</evidence>